<dbReference type="HOGENOM" id="CLU_552097_0_0_1"/>
<evidence type="ECO:0000256" key="1">
    <source>
        <dbReference type="SAM" id="Phobius"/>
    </source>
</evidence>
<keyword evidence="1" id="KW-1133">Transmembrane helix</keyword>
<gene>
    <name evidence="2" type="ORF">EDEG_01082</name>
</gene>
<dbReference type="EMBL" id="AFBI03000014">
    <property type="protein sequence ID" value="EJW04719.1"/>
    <property type="molecule type" value="Genomic_DNA"/>
</dbReference>
<comment type="caution">
    <text evidence="2">The sequence shown here is derived from an EMBL/GenBank/DDBJ whole genome shotgun (WGS) entry which is preliminary data.</text>
</comment>
<name>J9DB48_EDHAE</name>
<sequence length="498" mass="58710">MINVPQLITRNVCKFFNKSICACILILMLISQMMTFSASFDFNPTPINQNVKIIKEENNTNADLGLGLNVNQVNTRPVQQHLTEEITKNGYNNDFLNVTNQIDIKNNNSLLKRYPYHQKQLQMSSNPRIAVKVTENQITLDILINKINDGDESILYEQSIDNLFDELSDIDLFDEMFYYKLKLFKLILNSEYCKTLFENVGGLNLIDEEALSIIGFSKNHLKMKELYHKHNFIYKKEDWRTFYCKKQGILSGIVSHEADFLKENYNFLKMFSGLFKLYWQKKFYTLNNHIKEHNINMDLGHFYDINHYYPSPYELKNVNFAKSFVIPILTHPDDGKIMAVLNLHSLDERHSQKLCRIQNHLQIAFNSIFRNCKKTIEFERLFTKDKNGNKRRLTRYGFEELTLFSYNARYIINEILTNNYMLSESDLISICKYYGGLEKYEKPSIPEENMNLELTDEVITLDIWNWGLEKKCDHDNERYCDSKCSNQISVYVSVKESK</sequence>
<reference evidence="2 3" key="1">
    <citation type="submission" date="2011-08" db="EMBL/GenBank/DDBJ databases">
        <authorList>
            <person name="Liu Z.J."/>
            <person name="Shi F.L."/>
            <person name="Lu J.Q."/>
            <person name="Li M."/>
            <person name="Wang Z.L."/>
        </authorList>
    </citation>
    <scope>NUCLEOTIDE SEQUENCE [LARGE SCALE GENOMIC DNA]</scope>
    <source>
        <strain evidence="2 3">USNM 41457</strain>
    </source>
</reference>
<dbReference type="InParanoid" id="J9DB48"/>
<evidence type="ECO:0000313" key="3">
    <source>
        <dbReference type="Proteomes" id="UP000003163"/>
    </source>
</evidence>
<dbReference type="VEuPathDB" id="MicrosporidiaDB:EDEG_01082"/>
<reference evidence="3" key="2">
    <citation type="submission" date="2015-07" db="EMBL/GenBank/DDBJ databases">
        <title>Contrasting host-pathogen interactions and genome evolution in two generalist and specialist microsporidian pathogens of mosquitoes.</title>
        <authorList>
            <consortium name="The Broad Institute Genomics Platform"/>
            <consortium name="The Broad Institute Genome Sequencing Center for Infectious Disease"/>
            <person name="Cuomo C.A."/>
            <person name="Sanscrainte N.D."/>
            <person name="Goldberg J.M."/>
            <person name="Heiman D."/>
            <person name="Young S."/>
            <person name="Zeng Q."/>
            <person name="Becnel J.J."/>
            <person name="Birren B.W."/>
        </authorList>
    </citation>
    <scope>NUCLEOTIDE SEQUENCE [LARGE SCALE GENOMIC DNA]</scope>
    <source>
        <strain evidence="3">USNM 41457</strain>
    </source>
</reference>
<keyword evidence="1" id="KW-0812">Transmembrane</keyword>
<accession>J9DB48</accession>
<protein>
    <submittedName>
        <fullName evidence="2">Uncharacterized protein</fullName>
    </submittedName>
</protein>
<organism evidence="2 3">
    <name type="scientific">Edhazardia aedis (strain USNM 41457)</name>
    <name type="common">Microsporidian parasite</name>
    <dbReference type="NCBI Taxonomy" id="1003232"/>
    <lineage>
        <taxon>Eukaryota</taxon>
        <taxon>Fungi</taxon>
        <taxon>Fungi incertae sedis</taxon>
        <taxon>Microsporidia</taxon>
        <taxon>Edhazardia</taxon>
    </lineage>
</organism>
<dbReference type="AlphaFoldDB" id="J9DB48"/>
<feature type="transmembrane region" description="Helical" evidence="1">
    <location>
        <begin position="20"/>
        <end position="40"/>
    </location>
</feature>
<dbReference type="Proteomes" id="UP000003163">
    <property type="component" value="Unassembled WGS sequence"/>
</dbReference>
<evidence type="ECO:0000313" key="2">
    <source>
        <dbReference type="EMBL" id="EJW04719.1"/>
    </source>
</evidence>
<proteinExistence type="predicted"/>
<keyword evidence="3" id="KW-1185">Reference proteome</keyword>
<keyword evidence="1" id="KW-0472">Membrane</keyword>